<keyword evidence="6" id="KW-0004">4Fe-4S</keyword>
<feature type="compositionally biased region" description="Acidic residues" evidence="22">
    <location>
        <begin position="1313"/>
        <end position="1324"/>
    </location>
</feature>
<feature type="region of interest" description="Disordered" evidence="22">
    <location>
        <begin position="668"/>
        <end position="762"/>
    </location>
</feature>
<dbReference type="GO" id="GO:0003677">
    <property type="term" value="F:DNA binding"/>
    <property type="evidence" value="ECO:0007669"/>
    <property type="project" value="UniProtKB-KW"/>
</dbReference>
<evidence type="ECO:0000256" key="8">
    <source>
        <dbReference type="ARBA" id="ARBA00022695"/>
    </source>
</evidence>
<dbReference type="InterPro" id="IPR056447">
    <property type="entry name" value="REV3_N"/>
</dbReference>
<evidence type="ECO:0000256" key="22">
    <source>
        <dbReference type="SAM" id="MobiDB-lite"/>
    </source>
</evidence>
<keyword evidence="7" id="KW-0808">Transferase</keyword>
<dbReference type="InterPro" id="IPR025687">
    <property type="entry name" value="Znf-C4pol"/>
</dbReference>
<protein>
    <recommendedName>
        <fullName evidence="5">DNA polymerase zeta catalytic subunit</fullName>
        <ecNumber evidence="4">2.7.7.7</ecNumber>
    </recommendedName>
</protein>
<feature type="region of interest" description="Disordered" evidence="22">
    <location>
        <begin position="1765"/>
        <end position="1795"/>
    </location>
</feature>
<dbReference type="Gene3D" id="1.10.132.60">
    <property type="entry name" value="DNA polymerase family B, C-terminal domain"/>
    <property type="match status" value="1"/>
</dbReference>
<evidence type="ECO:0000256" key="14">
    <source>
        <dbReference type="ARBA" id="ARBA00022932"/>
    </source>
</evidence>
<keyword evidence="16" id="KW-0411">Iron-sulfur</keyword>
<dbReference type="Proteomes" id="UP000006727">
    <property type="component" value="Chromosome 2"/>
</dbReference>
<dbReference type="Gramene" id="Pp3c2_33440V3.3">
    <property type="protein sequence ID" value="Pp3c2_33440V3.3"/>
    <property type="gene ID" value="Pp3c2_33440"/>
</dbReference>
<sequence length="2816" mass="311215">MAIQTTPPSPAVPVESNSQDGLMFSLRIVNLEYYLSPPQPGIDVCYSKFQGRTVMEVPVVRIYGATPAGQKACLHLHQVFPYFYVPYGDDLPQETSEALAYVRCLASAIEKAMKLASSSAAKKQHVHSCSLVRARRYYGYYPSEELFIKIVLYHPQEVARISTLLLGGGIMNRKFLPHESHIPYLLQFLIDQNLAGMSYIHLSSVKFRRPIPERPSDTMHVIQQLKAEFMQRSLNIDVTVTEADDDVKIRTAQSMEATPSSTNEWLGSGPGGKSHTRSWVESTIPAHWVWSSHYSTGGPFGRHSTCELEVDASVEDILNQKELVFIPLHEAGRAIKLVQSLTPMWEEERLRTGEDGPAGAAYALRPSLDRFLPSPSALEQALRDSLYQIVQDEERVHHLEHRSGQFLKSTQEVLLGCSQAANTVRPEVAPQDLEPRLDTNSIGAEGWLADDERGPSREHSASDQGGQDELINENVIRSQLNLQSRASQQEVEEEVAELLEWMGAFHQDIMGESGSEDDEKEQEIRRVLSQPWDSPTMEAAMLQALSNFEHASQKECQEILECANYDDCVEDEGEEDLETSLLEMNLEGLATVQRNGAGSERFSSGIPQVNGSSDEYEKTSGVVFDRYTEHIDTLHTEGETKIPRVIFGVDDPLKFVQKDLEHHQQYLPKIPQNDGAGDTDAETERDFLPEPKRMRLCLRQSSAGCRKDSHDRKEKDTSKRSVWGSLPLVGGTSDSKTVKKEKKEQRPYKQALPVVSNQRNEDHLRPRKEVTRVVEVAARDQRPGISVDSKTKVAEVKSKDAEVSLRALMRRKRERRLRSKDPSLSGGSSIVGSQSEGEQSFGGVGIVKSESSLPGDSESQEQDVIKQNTAASSPPLAKEKDEEKMEELVISNQGTTLPRVVGQTTKFQVLTLGSNGAEQITRGSQGMEIDSGRGSTIRLSNADSIYPVDDALGKSESRSMHQDSETNKLPPKFEDLSVKWNHHLHEIGDHRDCGGGRVLNAETSALNVQNSAGIQVYSQVPEAVLFEKVERSSESEESEHLFPASTSGPAVQKEAFLQCKDLHAARGADALKSTSFAKGTRLFWAEVVKDIVENTSDKVTLRKTQLSNYDVNDLQDIDNVTPQRKIRLVSEDVGYLTASLLSESFRPQRPDVVSDEILVDNAELIETQLVEHEIIRRLKEQEMTCTADMESDMTQSIIQREAAFEEEVDRDEVFGAILIGDREGSIGNLSQADISVNINIVSVPDETETVFNKLDREIKESPPMIPVNVNHDAVPRIEGHEVPGIVFTDMSDESEDSLDWGDDSGNFHRLNDSDEGADVPEEEELRTRLPNSPTYVNPGSPMHANGVDPVVKGEDLVHVEALQVPSARDVRCKNAESTLNSTPKAFFTETHTNSNFLMEIPEAQLFPATRENMNTVGLSKGSSGSCGTSTVFGAVLGEAQASGGFSKEVGDMVKEISSPKSSSLVKIGMGICKLKSEPGQDNHYLSIPTEGQSESSDKNNNTVFLHEAKGFAYSEDNKGRESEMIVEVSASEKAKGKDSAPQTREYNMQEAKDDTLLPVKFYQKPPSRDALMGTLCQYKLRNVDYGGVFYGNSKDVPARATVSAGLIFDVKTKEAFDLPPFLFGAENKKSRFSSTRAEQRTSPTPLSPGMGVPCYYENDGSVSYLLTPAKPPPSRFAVQQWLSENNVTDAQSHLSTRGERLFTMDANTGKLVPIDEAGSNRSTQESFPLQHSDEDYFRPASPKYDEHHVLATPMVSHFSVSPACAPSVKRSSKKSNANGEVASGSNSLHSNPELVSSRATTPVTLDGVFEDRKPKPLQTIVQNEKKVTAQASPSLHNNSPSSQTLECVAPPLAKDKLKNELLRGRNTEGGTSKGISKATAIFRDVSQITAPSPLKGHSTPLSQSGFRDPASVGAGQQLTLMSIEVHSETRGNLRPDPRYDAIGMVVVDIQYDDETRGHINNQTLVLLVDGKAASSSKNVDGVTGCSIIYLADELLLLKCFVRLVRSCDPDMLVGWEIQGYSLGLLAERAANLGFGLLKELSRIPPKAQPHSSNGVKEGDSNTHSNSADGQPKFQELKNSVFGDMIPLETGAADSVITDEWGRTNGSGLFVGGRIILNLWRIMRGEVKLGVYTLEAVAEAVLRRRVPRIPWRILTRWFARGPARGRCRCIKYFIDRAKLNFEIIDQLDLLNRTSELARVFGIDFYSVFSRGSQFRVESMMLRLAHTQNFLLLSPSRQQVAAQPAMECLPLVMEPESRFYTSPVVVLDFQSLYPSMIIAYNLCFSTCLGKIVSQNPKVLGVTNLAIPPGLLQELKDLLTITPNGVMYTPPEVRHGVVPRLLSEILSTRIMVKQAMKNLAVDQKVLKRVLNARQFALKLIANVTYGYTAAGFSGRMPCAELADSIVQCGRLTLERAIHLVNTTKRWDARVVYGDTDSMFVHLEGRTREEAFQIGQDIAASVTAMNPSPVTLKMEKVYHPCVLLTKKRYVGFSYESPNQRNPTFDAKGIETIRRDSCAAVSKTLERSLRTLFETQDLSQVKAYLQRQWGKIISGRVSLRDFVFAKEVRLGTYSARASVLPAAAIVASKAMALDPRAEPRYAERVPYVVVHGEPGARLSDVVVDPHTMLANGLRLHDTYYITKQIIPALQRVFGLVGADLKQWYAELPRIYRPPTSKRPGIVTSNGPSKAPAEVERSNKGYLSKGTIDDYYLSQHCAVCGELMRGSQFICSSCSANPQAAVAVLTTQTAQLEKEFKHLEAICRHCDGGDGGPEGHIACVSLDCPIFFERIKVQKELQALSTISANCGYYPTCFVDFGSELF</sequence>
<dbReference type="KEGG" id="ppp:112274842"/>
<comment type="cofactor">
    <cofactor evidence="1">
        <name>[4Fe-4S] cluster</name>
        <dbReference type="ChEBI" id="CHEBI:49883"/>
    </cofactor>
</comment>
<keyword evidence="19" id="KW-0539">Nucleus</keyword>
<dbReference type="InterPro" id="IPR043502">
    <property type="entry name" value="DNA/RNA_pol_sf"/>
</dbReference>
<dbReference type="FunFam" id="1.10.287.690:FF:000002">
    <property type="entry name" value="DNA polymerase zeta"/>
    <property type="match status" value="1"/>
</dbReference>
<feature type="compositionally biased region" description="Basic and acidic residues" evidence="22">
    <location>
        <begin position="682"/>
        <end position="693"/>
    </location>
</feature>
<dbReference type="PANTHER" id="PTHR45812:SF1">
    <property type="entry name" value="DNA POLYMERASE ZETA CATALYTIC SUBUNIT"/>
    <property type="match status" value="1"/>
</dbReference>
<reference evidence="28 29" key="1">
    <citation type="journal article" date="2008" name="Science">
        <title>The Physcomitrella genome reveals evolutionary insights into the conquest of land by plants.</title>
        <authorList>
            <person name="Rensing S."/>
            <person name="Lang D."/>
            <person name="Zimmer A."/>
            <person name="Terry A."/>
            <person name="Salamov A."/>
            <person name="Shapiro H."/>
            <person name="Nishiyama T."/>
            <person name="Perroud P.-F."/>
            <person name="Lindquist E."/>
            <person name="Kamisugi Y."/>
            <person name="Tanahashi T."/>
            <person name="Sakakibara K."/>
            <person name="Fujita T."/>
            <person name="Oishi K."/>
            <person name="Shin-I T."/>
            <person name="Kuroki Y."/>
            <person name="Toyoda A."/>
            <person name="Suzuki Y."/>
            <person name="Hashimoto A."/>
            <person name="Yamaguchi K."/>
            <person name="Sugano A."/>
            <person name="Kohara Y."/>
            <person name="Fujiyama A."/>
            <person name="Anterola A."/>
            <person name="Aoki S."/>
            <person name="Ashton N."/>
            <person name="Barbazuk W.B."/>
            <person name="Barker E."/>
            <person name="Bennetzen J."/>
            <person name="Bezanilla M."/>
            <person name="Blankenship R."/>
            <person name="Cho S.H."/>
            <person name="Dutcher S."/>
            <person name="Estelle M."/>
            <person name="Fawcett J.A."/>
            <person name="Gundlach H."/>
            <person name="Hanada K."/>
            <person name="Heyl A."/>
            <person name="Hicks K.A."/>
            <person name="Hugh J."/>
            <person name="Lohr M."/>
            <person name="Mayer K."/>
            <person name="Melkozernov A."/>
            <person name="Murata T."/>
            <person name="Nelson D."/>
            <person name="Pils B."/>
            <person name="Prigge M."/>
            <person name="Reiss B."/>
            <person name="Renner T."/>
            <person name="Rombauts S."/>
            <person name="Rushton P."/>
            <person name="Sanderfoot A."/>
            <person name="Schween G."/>
            <person name="Shiu S.-H."/>
            <person name="Stueber K."/>
            <person name="Theodoulou F.L."/>
            <person name="Tu H."/>
            <person name="Van de Peer Y."/>
            <person name="Verrier P.J."/>
            <person name="Waters E."/>
            <person name="Wood A."/>
            <person name="Yang L."/>
            <person name="Cove D."/>
            <person name="Cuming A."/>
            <person name="Hasebe M."/>
            <person name="Lucas S."/>
            <person name="Mishler D.B."/>
            <person name="Reski R."/>
            <person name="Grigoriev I."/>
            <person name="Quatrano R.S."/>
            <person name="Boore J.L."/>
        </authorList>
    </citation>
    <scope>NUCLEOTIDE SEQUENCE [LARGE SCALE GENOMIC DNA]</scope>
    <source>
        <strain evidence="28 29">cv. Gransden 2004</strain>
    </source>
</reference>
<dbReference type="RefSeq" id="XP_024360414.1">
    <property type="nucleotide sequence ID" value="XM_024504646.2"/>
</dbReference>
<dbReference type="InterPro" id="IPR017964">
    <property type="entry name" value="DNA-dir_DNA_pol_B_CS"/>
</dbReference>
<dbReference type="InterPro" id="IPR006133">
    <property type="entry name" value="DNA-dir_DNA_pol_B_exonuc"/>
</dbReference>
<evidence type="ECO:0000259" key="26">
    <source>
        <dbReference type="Pfam" id="PF24055"/>
    </source>
</evidence>
<reference evidence="28" key="3">
    <citation type="submission" date="2020-12" db="UniProtKB">
        <authorList>
            <consortium name="EnsemblPlants"/>
        </authorList>
    </citation>
    <scope>IDENTIFICATION</scope>
</reference>
<dbReference type="SUPFAM" id="SSF56672">
    <property type="entry name" value="DNA/RNA polymerases"/>
    <property type="match status" value="1"/>
</dbReference>
<dbReference type="GeneID" id="112274842"/>
<evidence type="ECO:0000256" key="6">
    <source>
        <dbReference type="ARBA" id="ARBA00022485"/>
    </source>
</evidence>
<feature type="region of interest" description="Disordered" evidence="22">
    <location>
        <begin position="1292"/>
        <end position="1340"/>
    </location>
</feature>
<dbReference type="GO" id="GO:0042276">
    <property type="term" value="P:error-prone translesion synthesis"/>
    <property type="evidence" value="ECO:0000318"/>
    <property type="project" value="GO_Central"/>
</dbReference>
<dbReference type="EMBL" id="ABEU02000002">
    <property type="status" value="NOT_ANNOTATED_CDS"/>
    <property type="molecule type" value="Genomic_DNA"/>
</dbReference>
<feature type="domain" description="DNA-directed DNA polymerase family B multifunctional" evidence="23">
    <location>
        <begin position="2202"/>
        <end position="2648"/>
    </location>
</feature>
<evidence type="ECO:0000256" key="15">
    <source>
        <dbReference type="ARBA" id="ARBA00023004"/>
    </source>
</evidence>
<evidence type="ECO:0000256" key="4">
    <source>
        <dbReference type="ARBA" id="ARBA00012417"/>
    </source>
</evidence>
<dbReference type="GO" id="GO:0008270">
    <property type="term" value="F:zinc ion binding"/>
    <property type="evidence" value="ECO:0007669"/>
    <property type="project" value="UniProtKB-KW"/>
</dbReference>
<dbReference type="SMART" id="SM00486">
    <property type="entry name" value="POLBc"/>
    <property type="match status" value="1"/>
</dbReference>
<evidence type="ECO:0000256" key="19">
    <source>
        <dbReference type="ARBA" id="ARBA00023242"/>
    </source>
</evidence>
<keyword evidence="29" id="KW-1185">Reference proteome</keyword>
<dbReference type="OrthoDB" id="2414538at2759"/>
<feature type="compositionally biased region" description="Polar residues" evidence="22">
    <location>
        <begin position="1632"/>
        <end position="1644"/>
    </location>
</feature>
<evidence type="ECO:0000256" key="11">
    <source>
        <dbReference type="ARBA" id="ARBA00022763"/>
    </source>
</evidence>
<dbReference type="EnsemblPlants" id="Pp3c2_33440V3.3">
    <property type="protein sequence ID" value="Pp3c2_33440V3.3"/>
    <property type="gene ID" value="Pp3c2_33440"/>
</dbReference>
<dbReference type="GO" id="GO:0000724">
    <property type="term" value="P:double-strand break repair via homologous recombination"/>
    <property type="evidence" value="ECO:0000318"/>
    <property type="project" value="GO_Central"/>
</dbReference>
<dbReference type="InterPro" id="IPR006172">
    <property type="entry name" value="DNA-dir_DNA_pol_B"/>
</dbReference>
<feature type="region of interest" description="Disordered" evidence="22">
    <location>
        <begin position="446"/>
        <end position="470"/>
    </location>
</feature>
<evidence type="ECO:0000256" key="17">
    <source>
        <dbReference type="ARBA" id="ARBA00023125"/>
    </source>
</evidence>
<dbReference type="PRINTS" id="PR00106">
    <property type="entry name" value="DNAPOLB"/>
</dbReference>
<accession>A0A7I4D378</accession>
<comment type="catalytic activity">
    <reaction evidence="20">
        <text>DNA(n) + a 2'-deoxyribonucleoside 5'-triphosphate = DNA(n+1) + diphosphate</text>
        <dbReference type="Rhea" id="RHEA:22508"/>
        <dbReference type="Rhea" id="RHEA-COMP:17339"/>
        <dbReference type="Rhea" id="RHEA-COMP:17340"/>
        <dbReference type="ChEBI" id="CHEBI:33019"/>
        <dbReference type="ChEBI" id="CHEBI:61560"/>
        <dbReference type="ChEBI" id="CHEBI:173112"/>
        <dbReference type="EC" id="2.7.7.7"/>
    </reaction>
</comment>
<dbReference type="Gene3D" id="3.30.342.10">
    <property type="entry name" value="DNA Polymerase, chain B, domain 1"/>
    <property type="match status" value="1"/>
</dbReference>
<dbReference type="Pfam" id="PF24055">
    <property type="entry name" value="POL3_N"/>
    <property type="match status" value="1"/>
</dbReference>
<evidence type="ECO:0000313" key="28">
    <source>
        <dbReference type="EnsemblPlants" id="Pp3c2_33440V3.3"/>
    </source>
</evidence>
<evidence type="ECO:0000256" key="21">
    <source>
        <dbReference type="ARBA" id="ARBA00066055"/>
    </source>
</evidence>
<dbReference type="InterPro" id="IPR006134">
    <property type="entry name" value="DNA-dir_DNA_pol_B_multi_dom"/>
</dbReference>
<keyword evidence="17" id="KW-0238">DNA-binding</keyword>
<feature type="compositionally biased region" description="Acidic residues" evidence="22">
    <location>
        <begin position="1292"/>
        <end position="1302"/>
    </location>
</feature>
<keyword evidence="9" id="KW-0235">DNA replication</keyword>
<dbReference type="Pfam" id="PF24065">
    <property type="entry name" value="REV3_N"/>
    <property type="match status" value="1"/>
</dbReference>
<evidence type="ECO:0000256" key="5">
    <source>
        <dbReference type="ARBA" id="ARBA00021589"/>
    </source>
</evidence>
<evidence type="ECO:0000256" key="10">
    <source>
        <dbReference type="ARBA" id="ARBA00022723"/>
    </source>
</evidence>
<evidence type="ECO:0000313" key="29">
    <source>
        <dbReference type="Proteomes" id="UP000006727"/>
    </source>
</evidence>
<evidence type="ECO:0000259" key="23">
    <source>
        <dbReference type="Pfam" id="PF00136"/>
    </source>
</evidence>
<name>A0A7I4D378_PHYPA</name>
<dbReference type="PROSITE" id="PS00116">
    <property type="entry name" value="DNA_POLYMERASE_B"/>
    <property type="match status" value="1"/>
</dbReference>
<dbReference type="Gene3D" id="3.30.420.10">
    <property type="entry name" value="Ribonuclease H-like superfamily/Ribonuclease H"/>
    <property type="match status" value="1"/>
</dbReference>
<dbReference type="PANTHER" id="PTHR45812">
    <property type="entry name" value="DNA POLYMERASE ZETA CATALYTIC SUBUNIT"/>
    <property type="match status" value="1"/>
</dbReference>
<dbReference type="GO" id="GO:0000166">
    <property type="term" value="F:nucleotide binding"/>
    <property type="evidence" value="ECO:0007669"/>
    <property type="project" value="InterPro"/>
</dbReference>
<evidence type="ECO:0000256" key="18">
    <source>
        <dbReference type="ARBA" id="ARBA00023204"/>
    </source>
</evidence>
<keyword evidence="13" id="KW-0862">Zinc</keyword>
<dbReference type="GO" id="GO:0006260">
    <property type="term" value="P:DNA replication"/>
    <property type="evidence" value="ECO:0007669"/>
    <property type="project" value="UniProtKB-KW"/>
</dbReference>
<dbReference type="Gene3D" id="3.90.1600.10">
    <property type="entry name" value="Palm domain of DNA polymerase"/>
    <property type="match status" value="1"/>
</dbReference>
<feature type="domain" description="DNA-directed DNA polymerase family B exonuclease" evidence="24">
    <location>
        <begin position="1916"/>
        <end position="2066"/>
    </location>
</feature>
<dbReference type="Gene3D" id="1.10.287.690">
    <property type="entry name" value="Helix hairpin bin"/>
    <property type="match status" value="1"/>
</dbReference>
<dbReference type="Pfam" id="PF00136">
    <property type="entry name" value="DNA_pol_B"/>
    <property type="match status" value="1"/>
</dbReference>
<feature type="compositionally biased region" description="Basic and acidic residues" evidence="22">
    <location>
        <begin position="736"/>
        <end position="747"/>
    </location>
</feature>
<evidence type="ECO:0000256" key="3">
    <source>
        <dbReference type="ARBA" id="ARBA00005755"/>
    </source>
</evidence>
<evidence type="ECO:0000256" key="9">
    <source>
        <dbReference type="ARBA" id="ARBA00022705"/>
    </source>
</evidence>
<dbReference type="InterPro" id="IPR056435">
    <property type="entry name" value="DPOD/Z_N"/>
</dbReference>
<dbReference type="FunFam" id="1.10.132.60:FF:000007">
    <property type="entry name" value="DNA polymerase"/>
    <property type="match status" value="1"/>
</dbReference>
<dbReference type="SUPFAM" id="SSF53098">
    <property type="entry name" value="Ribonuclease H-like"/>
    <property type="match status" value="1"/>
</dbReference>
<evidence type="ECO:0000256" key="12">
    <source>
        <dbReference type="ARBA" id="ARBA00022771"/>
    </source>
</evidence>
<feature type="domain" description="DNA polymerase delta/zeta catalytic subunit N-terminal" evidence="26">
    <location>
        <begin position="78"/>
        <end position="158"/>
    </location>
</feature>
<dbReference type="EC" id="2.7.7.7" evidence="4"/>
<dbReference type="CDD" id="cd05778">
    <property type="entry name" value="DNA_polB_zeta_exo"/>
    <property type="match status" value="1"/>
</dbReference>
<dbReference type="Pfam" id="PF14260">
    <property type="entry name" value="zf-C4pol"/>
    <property type="match status" value="1"/>
</dbReference>
<dbReference type="InterPro" id="IPR030559">
    <property type="entry name" value="PolZ_Rev3"/>
</dbReference>
<evidence type="ECO:0000259" key="25">
    <source>
        <dbReference type="Pfam" id="PF14260"/>
    </source>
</evidence>
<dbReference type="InterPro" id="IPR023211">
    <property type="entry name" value="DNA_pol_palm_dom_sf"/>
</dbReference>
<evidence type="ECO:0000256" key="16">
    <source>
        <dbReference type="ARBA" id="ARBA00023014"/>
    </source>
</evidence>
<dbReference type="InterPro" id="IPR036397">
    <property type="entry name" value="RNaseH_sf"/>
</dbReference>
<dbReference type="CDD" id="cd05534">
    <property type="entry name" value="POLBc_zeta"/>
    <property type="match status" value="1"/>
</dbReference>
<feature type="domain" description="C4-type zinc-finger of DNA polymerase delta" evidence="25">
    <location>
        <begin position="2711"/>
        <end position="2784"/>
    </location>
</feature>
<evidence type="ECO:0000256" key="13">
    <source>
        <dbReference type="ARBA" id="ARBA00022833"/>
    </source>
</evidence>
<gene>
    <name evidence="28" type="primary">LOC112274842</name>
</gene>
<dbReference type="FunCoup" id="A0A7I4D378">
    <property type="interactions" value="3390"/>
</dbReference>
<feature type="compositionally biased region" description="Polar residues" evidence="22">
    <location>
        <begin position="1774"/>
        <end position="1795"/>
    </location>
</feature>
<feature type="region of interest" description="Disordered" evidence="22">
    <location>
        <begin position="812"/>
        <end position="884"/>
    </location>
</feature>
<evidence type="ECO:0000256" key="20">
    <source>
        <dbReference type="ARBA" id="ARBA00049244"/>
    </source>
</evidence>
<keyword evidence="15" id="KW-0408">Iron</keyword>
<dbReference type="GO" id="GO:0005634">
    <property type="term" value="C:nucleus"/>
    <property type="evidence" value="ECO:0000318"/>
    <property type="project" value="GO_Central"/>
</dbReference>
<dbReference type="InterPro" id="IPR012337">
    <property type="entry name" value="RNaseH-like_sf"/>
</dbReference>
<comment type="similarity">
    <text evidence="3">Belongs to the DNA polymerase type-B family.</text>
</comment>
<dbReference type="Pfam" id="PF03104">
    <property type="entry name" value="DNA_pol_B_exo1"/>
    <property type="match status" value="1"/>
</dbReference>
<evidence type="ECO:0000259" key="27">
    <source>
        <dbReference type="Pfam" id="PF24065"/>
    </source>
</evidence>
<proteinExistence type="inferred from homology"/>
<feature type="region of interest" description="Disordered" evidence="22">
    <location>
        <begin position="1632"/>
        <end position="1652"/>
    </location>
</feature>
<evidence type="ECO:0000259" key="24">
    <source>
        <dbReference type="Pfam" id="PF03104"/>
    </source>
</evidence>
<dbReference type="RefSeq" id="XP_073386902.1">
    <property type="nucleotide sequence ID" value="XM_073530801.1"/>
</dbReference>
<evidence type="ECO:0000256" key="7">
    <source>
        <dbReference type="ARBA" id="ARBA00022679"/>
    </source>
</evidence>
<feature type="region of interest" description="Disordered" evidence="22">
    <location>
        <begin position="2045"/>
        <end position="2071"/>
    </location>
</feature>
<reference evidence="28 29" key="2">
    <citation type="journal article" date="2018" name="Plant J.">
        <title>The Physcomitrella patens chromosome-scale assembly reveals moss genome structure and evolution.</title>
        <authorList>
            <person name="Lang D."/>
            <person name="Ullrich K.K."/>
            <person name="Murat F."/>
            <person name="Fuchs J."/>
            <person name="Jenkins J."/>
            <person name="Haas F.B."/>
            <person name="Piednoel M."/>
            <person name="Gundlach H."/>
            <person name="Van Bel M."/>
            <person name="Meyberg R."/>
            <person name="Vives C."/>
            <person name="Morata J."/>
            <person name="Symeonidi A."/>
            <person name="Hiss M."/>
            <person name="Muchero W."/>
            <person name="Kamisugi Y."/>
            <person name="Saleh O."/>
            <person name="Blanc G."/>
            <person name="Decker E.L."/>
            <person name="van Gessel N."/>
            <person name="Grimwood J."/>
            <person name="Hayes R.D."/>
            <person name="Graham S.W."/>
            <person name="Gunter L.E."/>
            <person name="McDaniel S.F."/>
            <person name="Hoernstein S.N.W."/>
            <person name="Larsson A."/>
            <person name="Li F.W."/>
            <person name="Perroud P.F."/>
            <person name="Phillips J."/>
            <person name="Ranjan P."/>
            <person name="Rokshar D.S."/>
            <person name="Rothfels C.J."/>
            <person name="Schneider L."/>
            <person name="Shu S."/>
            <person name="Stevenson D.W."/>
            <person name="Thummler F."/>
            <person name="Tillich M."/>
            <person name="Villarreal Aguilar J.C."/>
            <person name="Widiez T."/>
            <person name="Wong G.K."/>
            <person name="Wymore A."/>
            <person name="Zhang Y."/>
            <person name="Zimmer A.D."/>
            <person name="Quatrano R.S."/>
            <person name="Mayer K.F.X."/>
            <person name="Goodstein D."/>
            <person name="Casacuberta J.M."/>
            <person name="Vandepoele K."/>
            <person name="Reski R."/>
            <person name="Cuming A.C."/>
            <person name="Tuskan G.A."/>
            <person name="Maumus F."/>
            <person name="Salse J."/>
            <person name="Schmutz J."/>
            <person name="Rensing S.A."/>
        </authorList>
    </citation>
    <scope>NUCLEOTIDE SEQUENCE [LARGE SCALE GENOMIC DNA]</scope>
    <source>
        <strain evidence="28 29">cv. Gransden 2004</strain>
    </source>
</reference>
<dbReference type="GO" id="GO:0003887">
    <property type="term" value="F:DNA-directed DNA polymerase activity"/>
    <property type="evidence" value="ECO:0000318"/>
    <property type="project" value="GO_Central"/>
</dbReference>
<dbReference type="GO" id="GO:0016035">
    <property type="term" value="C:zeta DNA polymerase complex"/>
    <property type="evidence" value="ECO:0000318"/>
    <property type="project" value="GO_Central"/>
</dbReference>
<keyword evidence="18" id="KW-0234">DNA repair</keyword>
<feature type="domain" description="DNA polymerase zeta catalytic subunit N-terminal" evidence="27">
    <location>
        <begin position="23"/>
        <end position="77"/>
    </location>
</feature>
<keyword evidence="10" id="KW-0479">Metal-binding</keyword>
<feature type="compositionally biased region" description="Basic and acidic residues" evidence="22">
    <location>
        <begin position="450"/>
        <end position="461"/>
    </location>
</feature>
<comment type="subunit">
    <text evidence="21">Forms DNA polymerase zeta with REV7.</text>
</comment>
<evidence type="ECO:0000256" key="2">
    <source>
        <dbReference type="ARBA" id="ARBA00004123"/>
    </source>
</evidence>
<evidence type="ECO:0000256" key="1">
    <source>
        <dbReference type="ARBA" id="ARBA00001966"/>
    </source>
</evidence>
<dbReference type="InParanoid" id="A0A7I4D378"/>
<dbReference type="GO" id="GO:0051539">
    <property type="term" value="F:4 iron, 4 sulfur cluster binding"/>
    <property type="evidence" value="ECO:0007669"/>
    <property type="project" value="UniProtKB-KW"/>
</dbReference>
<keyword evidence="8" id="KW-0548">Nucleotidyltransferase</keyword>
<dbReference type="InterPro" id="IPR042087">
    <property type="entry name" value="DNA_pol_B_thumb"/>
</dbReference>
<comment type="subcellular location">
    <subcellularLocation>
        <location evidence="2">Nucleus</location>
    </subcellularLocation>
</comment>
<keyword evidence="14" id="KW-0239">DNA-directed DNA polymerase</keyword>
<feature type="compositionally biased region" description="Basic and acidic residues" evidence="22">
    <location>
        <begin position="705"/>
        <end position="719"/>
    </location>
</feature>
<organism evidence="28 29">
    <name type="scientific">Physcomitrium patens</name>
    <name type="common">Spreading-leaved earth moss</name>
    <name type="synonym">Physcomitrella patens</name>
    <dbReference type="NCBI Taxonomy" id="3218"/>
    <lineage>
        <taxon>Eukaryota</taxon>
        <taxon>Viridiplantae</taxon>
        <taxon>Streptophyta</taxon>
        <taxon>Embryophyta</taxon>
        <taxon>Bryophyta</taxon>
        <taxon>Bryophytina</taxon>
        <taxon>Bryopsida</taxon>
        <taxon>Funariidae</taxon>
        <taxon>Funariales</taxon>
        <taxon>Funariaceae</taxon>
        <taxon>Physcomitrium</taxon>
    </lineage>
</organism>
<keyword evidence="12" id="KW-0863">Zinc-finger</keyword>
<keyword evidence="11" id="KW-0227">DNA damage</keyword>